<dbReference type="AlphaFoldDB" id="A0A3M4VHU6"/>
<proteinExistence type="predicted"/>
<protein>
    <recommendedName>
        <fullName evidence="8">DoxX protein</fullName>
    </recommendedName>
</protein>
<feature type="transmembrane region" description="Helical" evidence="5">
    <location>
        <begin position="107"/>
        <end position="127"/>
    </location>
</feature>
<dbReference type="GO" id="GO:0016020">
    <property type="term" value="C:membrane"/>
    <property type="evidence" value="ECO:0007669"/>
    <property type="project" value="UniProtKB-SubCell"/>
</dbReference>
<evidence type="ECO:0008006" key="8">
    <source>
        <dbReference type="Google" id="ProtNLM"/>
    </source>
</evidence>
<evidence type="ECO:0000256" key="4">
    <source>
        <dbReference type="ARBA" id="ARBA00023136"/>
    </source>
</evidence>
<keyword evidence="4 5" id="KW-0472">Membrane</keyword>
<gene>
    <name evidence="6" type="ORF">ALP84_00913</name>
</gene>
<evidence type="ECO:0000256" key="5">
    <source>
        <dbReference type="SAM" id="Phobius"/>
    </source>
</evidence>
<keyword evidence="2 5" id="KW-0812">Transmembrane</keyword>
<comment type="subcellular location">
    <subcellularLocation>
        <location evidence="1">Membrane</location>
        <topology evidence="1">Multi-pass membrane protein</topology>
    </subcellularLocation>
</comment>
<evidence type="ECO:0000313" key="7">
    <source>
        <dbReference type="Proteomes" id="UP000278332"/>
    </source>
</evidence>
<name>A0A3M4VHU6_PSECI</name>
<keyword evidence="3 5" id="KW-1133">Transmembrane helix</keyword>
<evidence type="ECO:0000256" key="3">
    <source>
        <dbReference type="ARBA" id="ARBA00022989"/>
    </source>
</evidence>
<organism evidence="6 7">
    <name type="scientific">Pseudomonas cichorii</name>
    <dbReference type="NCBI Taxonomy" id="36746"/>
    <lineage>
        <taxon>Bacteria</taxon>
        <taxon>Pseudomonadati</taxon>
        <taxon>Pseudomonadota</taxon>
        <taxon>Gammaproteobacteria</taxon>
        <taxon>Pseudomonadales</taxon>
        <taxon>Pseudomonadaceae</taxon>
        <taxon>Pseudomonas</taxon>
    </lineage>
</organism>
<dbReference type="Pfam" id="PF13564">
    <property type="entry name" value="DoxX_2"/>
    <property type="match status" value="1"/>
</dbReference>
<dbReference type="EMBL" id="RBRY01000176">
    <property type="protein sequence ID" value="RMR50562.1"/>
    <property type="molecule type" value="Genomic_DNA"/>
</dbReference>
<evidence type="ECO:0000256" key="2">
    <source>
        <dbReference type="ARBA" id="ARBA00022692"/>
    </source>
</evidence>
<accession>A0A3M4VHU6</accession>
<evidence type="ECO:0000313" key="6">
    <source>
        <dbReference type="EMBL" id="RMR50562.1"/>
    </source>
</evidence>
<feature type="transmembrane region" description="Helical" evidence="5">
    <location>
        <begin position="12"/>
        <end position="36"/>
    </location>
</feature>
<comment type="caution">
    <text evidence="6">The sequence shown here is derived from an EMBL/GenBank/DDBJ whole genome shotgun (WGS) entry which is preliminary data.</text>
</comment>
<dbReference type="Proteomes" id="UP000278332">
    <property type="component" value="Unassembled WGS sequence"/>
</dbReference>
<feature type="transmembrane region" description="Helical" evidence="5">
    <location>
        <begin position="82"/>
        <end position="101"/>
    </location>
</feature>
<reference evidence="6 7" key="1">
    <citation type="submission" date="2018-08" db="EMBL/GenBank/DDBJ databases">
        <title>Recombination of ecologically and evolutionarily significant loci maintains genetic cohesion in the Pseudomonas syringae species complex.</title>
        <authorList>
            <person name="Dillon M."/>
            <person name="Thakur S."/>
            <person name="Almeida R.N.D."/>
            <person name="Weir B.S."/>
            <person name="Guttman D.S."/>
        </authorList>
    </citation>
    <scope>NUCLEOTIDE SEQUENCE [LARGE SCALE GENOMIC DNA]</scope>
    <source>
        <strain evidence="6 7">ICMP 6917</strain>
    </source>
</reference>
<dbReference type="InterPro" id="IPR032808">
    <property type="entry name" value="DoxX"/>
</dbReference>
<evidence type="ECO:0000256" key="1">
    <source>
        <dbReference type="ARBA" id="ARBA00004141"/>
    </source>
</evidence>
<sequence>MNLLSSQREKMTTYYLYWISTVLLSLLYFVSASLYIAKGDFVRKAQADLGYSAPTLVPFMIVIKVLGPIAILWHFNVALSDLAYAGIFYHLVLSGMAHLGVRNPKGALPAALGIIFLIASFSTQNAARELQSPYAPAAAVLEATFG</sequence>
<feature type="transmembrane region" description="Helical" evidence="5">
    <location>
        <begin position="56"/>
        <end position="75"/>
    </location>
</feature>